<dbReference type="Pfam" id="PF25481">
    <property type="entry name" value="Nucleoprot-TPR"/>
    <property type="match status" value="1"/>
</dbReference>
<evidence type="ECO:0000259" key="7">
    <source>
        <dbReference type="Pfam" id="PF25481"/>
    </source>
</evidence>
<feature type="region of interest" description="Disordered" evidence="5">
    <location>
        <begin position="1707"/>
        <end position="1852"/>
    </location>
</feature>
<feature type="domain" description="Nucleoprotein TPR/MPL1" evidence="7">
    <location>
        <begin position="172"/>
        <end position="249"/>
    </location>
</feature>
<feature type="coiled-coil region" evidence="4">
    <location>
        <begin position="562"/>
        <end position="589"/>
    </location>
</feature>
<keyword evidence="2 4" id="KW-0175">Coiled coil</keyword>
<name>A0AAV0GI60_9ASTE</name>
<feature type="coiled-coil region" evidence="4">
    <location>
        <begin position="677"/>
        <end position="704"/>
    </location>
</feature>
<accession>A0AAV0GI60</accession>
<feature type="compositionally biased region" description="Gly residues" evidence="5">
    <location>
        <begin position="2049"/>
        <end position="2058"/>
    </location>
</feature>
<feature type="compositionally biased region" description="Basic and acidic residues" evidence="5">
    <location>
        <begin position="2008"/>
        <end position="2019"/>
    </location>
</feature>
<dbReference type="Proteomes" id="UP001152523">
    <property type="component" value="Unassembled WGS sequence"/>
</dbReference>
<feature type="coiled-coil region" evidence="4">
    <location>
        <begin position="789"/>
        <end position="862"/>
    </location>
</feature>
<comment type="caution">
    <text evidence="9">The sequence shown here is derived from an EMBL/GenBank/DDBJ whole genome shotgun (WGS) entry which is preliminary data.</text>
</comment>
<evidence type="ECO:0000256" key="3">
    <source>
        <dbReference type="ARBA" id="ARBA00023242"/>
    </source>
</evidence>
<comment type="subcellular location">
    <subcellularLocation>
        <location evidence="1">Nucleus</location>
    </subcellularLocation>
</comment>
<feature type="region of interest" description="Disordered" evidence="5">
    <location>
        <begin position="1978"/>
        <end position="2058"/>
    </location>
</feature>
<feature type="domain" description="Nucleoprotein TPR/MLP1-2" evidence="6">
    <location>
        <begin position="1032"/>
        <end position="1159"/>
    </location>
</feature>
<feature type="coiled-coil region" evidence="4">
    <location>
        <begin position="1121"/>
        <end position="1148"/>
    </location>
</feature>
<feature type="coiled-coil region" evidence="4">
    <location>
        <begin position="475"/>
        <end position="516"/>
    </location>
</feature>
<evidence type="ECO:0000313" key="10">
    <source>
        <dbReference type="Proteomes" id="UP001152523"/>
    </source>
</evidence>
<gene>
    <name evidence="9" type="ORF">CEPIT_LOCUS43599</name>
</gene>
<evidence type="ECO:0000256" key="5">
    <source>
        <dbReference type="SAM" id="MobiDB-lite"/>
    </source>
</evidence>
<feature type="region of interest" description="Disordered" evidence="5">
    <location>
        <begin position="1883"/>
        <end position="1963"/>
    </location>
</feature>
<feature type="compositionally biased region" description="Polar residues" evidence="5">
    <location>
        <begin position="1799"/>
        <end position="1818"/>
    </location>
</feature>
<keyword evidence="10" id="KW-1185">Reference proteome</keyword>
<dbReference type="Pfam" id="PF25785">
    <property type="entry name" value="TPR"/>
    <property type="match status" value="1"/>
</dbReference>
<evidence type="ECO:0000313" key="9">
    <source>
        <dbReference type="EMBL" id="CAH9147255.1"/>
    </source>
</evidence>
<dbReference type="GO" id="GO:0005643">
    <property type="term" value="C:nuclear pore"/>
    <property type="evidence" value="ECO:0007669"/>
    <property type="project" value="TreeGrafter"/>
</dbReference>
<evidence type="ECO:0000259" key="6">
    <source>
        <dbReference type="Pfam" id="PF07926"/>
    </source>
</evidence>
<evidence type="ECO:0000256" key="2">
    <source>
        <dbReference type="ARBA" id="ARBA00023054"/>
    </source>
</evidence>
<feature type="coiled-coil region" evidence="4">
    <location>
        <begin position="1197"/>
        <end position="1307"/>
    </location>
</feature>
<feature type="coiled-coil region" evidence="4">
    <location>
        <begin position="987"/>
        <end position="1021"/>
    </location>
</feature>
<dbReference type="PANTHER" id="PTHR18898">
    <property type="entry name" value="NUCLEOPROTEIN TPR-RELATED"/>
    <property type="match status" value="1"/>
</dbReference>
<dbReference type="GO" id="GO:0006406">
    <property type="term" value="P:mRNA export from nucleus"/>
    <property type="evidence" value="ECO:0007669"/>
    <property type="project" value="TreeGrafter"/>
</dbReference>
<proteinExistence type="predicted"/>
<feature type="compositionally biased region" description="Basic residues" evidence="5">
    <location>
        <begin position="2038"/>
        <end position="2047"/>
    </location>
</feature>
<feature type="compositionally biased region" description="Basic and acidic residues" evidence="5">
    <location>
        <begin position="1451"/>
        <end position="1460"/>
    </location>
</feature>
<sequence length="2058" mass="232192">MPLFLSDEEFEGCSHDPRLVAEKADRFIRELYNQLETVKAKSDADSITAEQNCSLIQQKYVSVCSEFSALQSQQSQLNISLEQRLSELAELQAEKRQLHLLTIAKDGDIERLSTEASELHKSKRQLMDLLENKDLEISEKNDTIKSYLDKTLMLSEQAASREARLRNLESDLALSQASCSRLMQEKELIERHHAWINDELEIKIHDLINLRKSHSEHETDMVVKLSDLERKFSESSSSLTWFKDRARELELKMASLEQELLSSKDAASRTEEQLSSEISTLNKLVELYKQSSEEWSKKAGELEGVIKALEAHSNQMETDYKERFEKEVSTRKELEEVVASLKGSLASCQTELERSKGEGNTISLSSFNTELCLHSVSSSGMIEDDRWLAPTLPGGISGTALAASLIRDGWSLAKMYTKYQEAVDALHHEQLGRKQSQAVLERVLHDIEESAGPILDERAEHERLVEAYTVLDEKLQSSLSEKATLENNVEQLKVDLRRCERDYAVAQRETVDLQKQVTALLKECRDIQLRCGSPDKKNSYENMVIAESDADEVEKLLSFKDINGLVEQNAQLRSLVRNLTDQIETKELEWKGKFEKELQSQINDATSKVNAVLARANEQGRMMESLHTSVNMYKRLYEEEHSLRASDRKSLLDSTDDQHTEPVSLSECSQGVSLKAHEKKLEHLKCVEDELVKLRSEVISLRSERDKSALEAHFAQDKLGRSLKELEHVREEHEAVVARNVEFSHMIVDYQKNLRDSSESRIAAEDLSRKLKMEVSILKHEKEVLLSSEKRASDEVRILSERVQRLQASLDTIQSTCEVREEARAAERKKQEEYIKHIEKEWAEAKKELQDERNNVRNLTIERENDLRSALRQVEEMGKDLANALHSQVTVESRAAVAEARAVYLEEKLSSIKVSDKDDGSGSPFSSSECFPDLRTAQEEIKNLREEVQVCNNHMLQYKNIAQANEEALKQMELIHDNFKVEAGNVKKSLEEEILILRKRIKELECELDLMAKEVASANAGKDEKLAAAFSEMAHLKDDCAIKTSQIGSLEMQVSSMKDDLEKEHQRWQAAQANYERQVILQSETIQELTRTSQALASLQEESSVLRKMTHAFKHENDQLKAKWEAEKSVLEESRSEADKKYSEVNEQNKILLSRLEAMHIKYAEKDRVSTGISFGTPATESDDGMQNVVNYLRRSKEIAETEISLLRQERIRLQSQLESAVRAAKTAEASLRAERENAKALVYREEEFTTLQQQVRELNLLRESNVQLREENKHNYEECKKLREAVQKARSEADDLIRLLKEREQDVEACRKAADIEKTEKCHLERRIDELVERYKSFDVEDYNHVKEAVHHMQVIVLEKDDQLAEVRKHVCEKQVVIAALEQDIARNKVELSQGESRINELLQSEASLRSEFDKLKRSTHIQKKKLENLVKEKDELNKEKHLLSKSLEEAQQARRNDGDAVTEQALKEKDKEKDTRIQMLEKTLERHREELKREKEENKTEKVRRLKTQKLCADSYEKVKQQQSNLLDELEKHKQALKMLTDEGDKLRQDKGSQSEGGVSVEQLLAGTRLVNFTAAYLQAVNNFGRLVQPIFIDGGAPTVADISSASPDSLPSGPVVVDSTVPTISSGVPTLSILTKTEDERGKRLMLSKLSNPDARKTGRKLVRPRIIKPEEPPHNDDLEMAEEADASGKQFALQTVETRDVPSMVVPSQLSARKRPSAPSTMELQQEETPAASEEARADPVQPLLKKPKGQEIISQDGSALNSVPESNEGCDVVEDVAQGFKEEDEEKDEAVSSGGEQQLAEQGVSFDQTNLQSDRCDDIGDDDIFYSSGPGEADVQNDEQHVQGQQEPVIHSTATESGNEMEEGELLFAGTDVADIEGGCNLSMGSPEVEGQSGQQAVTPDNLTAVDEASPFAETGEVDDEKSDGGEESGEVLDKMNYGGGSEQVIAESSADHLPESSVEKPFNIPAIVVAPAPLKDENLGSGNAAASVVTEVKPTRTINLAERARERQRERQGAGRGQEPANLTRSSPSTRGRGRVLRPRSGHNGGRGHTSG</sequence>
<evidence type="ECO:0000259" key="8">
    <source>
        <dbReference type="Pfam" id="PF25785"/>
    </source>
</evidence>
<evidence type="ECO:0000256" key="1">
    <source>
        <dbReference type="ARBA" id="ARBA00004123"/>
    </source>
</evidence>
<dbReference type="InterPro" id="IPR057974">
    <property type="entry name" value="NUA/TPR/MLP1-2-like_dom"/>
</dbReference>
<keyword evidence="3" id="KW-0539">Nucleus</keyword>
<evidence type="ECO:0008006" key="11">
    <source>
        <dbReference type="Google" id="ProtNLM"/>
    </source>
</evidence>
<feature type="compositionally biased region" description="Polar residues" evidence="5">
    <location>
        <begin position="1722"/>
        <end position="1732"/>
    </location>
</feature>
<protein>
    <recommendedName>
        <fullName evidence="11">Nucleoprotein TPR/MLP1 domain-containing protein</fullName>
    </recommendedName>
</protein>
<dbReference type="InterPro" id="IPR012929">
    <property type="entry name" value="Nucleoprot-TPR/MLP1-2_dom"/>
</dbReference>
<feature type="coiled-coil region" evidence="4">
    <location>
        <begin position="239"/>
        <end position="273"/>
    </location>
</feature>
<feature type="domain" description="NUA/TPR/MLP1-2-like" evidence="8">
    <location>
        <begin position="489"/>
        <end position="587"/>
    </location>
</feature>
<dbReference type="EMBL" id="CAMAPF010001125">
    <property type="protein sequence ID" value="CAH9147255.1"/>
    <property type="molecule type" value="Genomic_DNA"/>
</dbReference>
<dbReference type="GO" id="GO:0017056">
    <property type="term" value="F:structural constituent of nuclear pore"/>
    <property type="evidence" value="ECO:0007669"/>
    <property type="project" value="TreeGrafter"/>
</dbReference>
<dbReference type="Pfam" id="PF07926">
    <property type="entry name" value="TPR_MLP1_2"/>
    <property type="match status" value="1"/>
</dbReference>
<feature type="compositionally biased region" description="Polar residues" evidence="5">
    <location>
        <begin position="1897"/>
        <end position="1907"/>
    </location>
</feature>
<organism evidence="9 10">
    <name type="scientific">Cuscuta epithymum</name>
    <dbReference type="NCBI Taxonomy" id="186058"/>
    <lineage>
        <taxon>Eukaryota</taxon>
        <taxon>Viridiplantae</taxon>
        <taxon>Streptophyta</taxon>
        <taxon>Embryophyta</taxon>
        <taxon>Tracheophyta</taxon>
        <taxon>Spermatophyta</taxon>
        <taxon>Magnoliopsida</taxon>
        <taxon>eudicotyledons</taxon>
        <taxon>Gunneridae</taxon>
        <taxon>Pentapetalae</taxon>
        <taxon>asterids</taxon>
        <taxon>lamiids</taxon>
        <taxon>Solanales</taxon>
        <taxon>Convolvulaceae</taxon>
        <taxon>Cuscuteae</taxon>
        <taxon>Cuscuta</taxon>
        <taxon>Cuscuta subgen. Cuscuta</taxon>
    </lineage>
</organism>
<feature type="compositionally biased region" description="Polar residues" evidence="5">
    <location>
        <begin position="1757"/>
        <end position="1770"/>
    </location>
</feature>
<dbReference type="PANTHER" id="PTHR18898:SF2">
    <property type="entry name" value="NUCLEOPROTEIN TPR"/>
    <property type="match status" value="1"/>
</dbReference>
<feature type="region of interest" description="Disordered" evidence="5">
    <location>
        <begin position="1451"/>
        <end position="1475"/>
    </location>
</feature>
<feature type="compositionally biased region" description="Acidic residues" evidence="5">
    <location>
        <begin position="1921"/>
        <end position="1936"/>
    </location>
</feature>
<reference evidence="9" key="1">
    <citation type="submission" date="2022-07" db="EMBL/GenBank/DDBJ databases">
        <authorList>
            <person name="Macas J."/>
            <person name="Novak P."/>
            <person name="Neumann P."/>
        </authorList>
    </citation>
    <scope>NUCLEOTIDE SEQUENCE</scope>
</reference>
<dbReference type="InterPro" id="IPR057577">
    <property type="entry name" value="Nucleoprot-TPR/MLP1_dom"/>
</dbReference>
<evidence type="ECO:0000256" key="4">
    <source>
        <dbReference type="SAM" id="Coils"/>
    </source>
</evidence>
<dbReference type="GO" id="GO:0006606">
    <property type="term" value="P:protein import into nucleus"/>
    <property type="evidence" value="ECO:0007669"/>
    <property type="project" value="InterPro"/>
</dbReference>